<feature type="transmembrane region" description="Helical" evidence="8">
    <location>
        <begin position="159"/>
        <end position="179"/>
    </location>
</feature>
<dbReference type="GO" id="GO:0005385">
    <property type="term" value="F:zinc ion transmembrane transporter activity"/>
    <property type="evidence" value="ECO:0007669"/>
    <property type="project" value="InterPro"/>
</dbReference>
<dbReference type="STRING" id="670580.A0A1X6N6T7"/>
<evidence type="ECO:0000259" key="9">
    <source>
        <dbReference type="Pfam" id="PF01545"/>
    </source>
</evidence>
<dbReference type="PANTHER" id="PTHR45755:SF4">
    <property type="entry name" value="ZINC TRANSPORTER 7"/>
    <property type="match status" value="1"/>
</dbReference>
<dbReference type="GO" id="GO:0031410">
    <property type="term" value="C:cytoplasmic vesicle"/>
    <property type="evidence" value="ECO:0007669"/>
    <property type="project" value="TreeGrafter"/>
</dbReference>
<evidence type="ECO:0000313" key="10">
    <source>
        <dbReference type="EMBL" id="OSX64186.1"/>
    </source>
</evidence>
<dbReference type="GO" id="GO:0006882">
    <property type="term" value="P:intracellular zinc ion homeostasis"/>
    <property type="evidence" value="ECO:0007669"/>
    <property type="project" value="InterPro"/>
</dbReference>
<dbReference type="GO" id="GO:0016020">
    <property type="term" value="C:membrane"/>
    <property type="evidence" value="ECO:0007669"/>
    <property type="project" value="UniProtKB-SubCell"/>
</dbReference>
<feature type="transmembrane region" description="Helical" evidence="8">
    <location>
        <begin position="47"/>
        <end position="66"/>
    </location>
</feature>
<dbReference type="InterPro" id="IPR027469">
    <property type="entry name" value="Cation_efflux_TMD_sf"/>
</dbReference>
<dbReference type="Pfam" id="PF01545">
    <property type="entry name" value="Cation_efflux"/>
    <property type="match status" value="1"/>
</dbReference>
<keyword evidence="3" id="KW-0813">Transport</keyword>
<evidence type="ECO:0000313" key="11">
    <source>
        <dbReference type="Proteomes" id="UP000194127"/>
    </source>
</evidence>
<comment type="subcellular location">
    <subcellularLocation>
        <location evidence="1">Membrane</location>
        <topology evidence="1">Multi-pass membrane protein</topology>
    </subcellularLocation>
</comment>
<dbReference type="RefSeq" id="XP_024340980.1">
    <property type="nucleotide sequence ID" value="XM_024484711.1"/>
</dbReference>
<feature type="transmembrane region" description="Helical" evidence="8">
    <location>
        <begin position="230"/>
        <end position="248"/>
    </location>
</feature>
<proteinExistence type="inferred from homology"/>
<protein>
    <recommendedName>
        <fullName evidence="9">Cation efflux protein transmembrane domain-containing protein</fullName>
    </recommendedName>
</protein>
<dbReference type="GO" id="GO:1904257">
    <property type="term" value="P:zinc ion import into Golgi lumen"/>
    <property type="evidence" value="ECO:0007669"/>
    <property type="project" value="TreeGrafter"/>
</dbReference>
<evidence type="ECO:0000256" key="6">
    <source>
        <dbReference type="ARBA" id="ARBA00023065"/>
    </source>
</evidence>
<dbReference type="OrthoDB" id="78669at2759"/>
<evidence type="ECO:0000256" key="4">
    <source>
        <dbReference type="ARBA" id="ARBA00022692"/>
    </source>
</evidence>
<feature type="transmembrane region" description="Helical" evidence="8">
    <location>
        <begin position="86"/>
        <end position="104"/>
    </location>
</feature>
<dbReference type="InterPro" id="IPR058533">
    <property type="entry name" value="Cation_efflux_TM"/>
</dbReference>
<evidence type="ECO:0000256" key="8">
    <source>
        <dbReference type="SAM" id="Phobius"/>
    </source>
</evidence>
<reference evidence="10 11" key="1">
    <citation type="submission" date="2017-04" db="EMBL/GenBank/DDBJ databases">
        <title>Genome Sequence of the Model Brown-Rot Fungus Postia placenta SB12.</title>
        <authorList>
            <consortium name="DOE Joint Genome Institute"/>
            <person name="Gaskell J."/>
            <person name="Kersten P."/>
            <person name="Larrondo L.F."/>
            <person name="Canessa P."/>
            <person name="Martinez D."/>
            <person name="Hibbett D."/>
            <person name="Schmoll M."/>
            <person name="Kubicek C.P."/>
            <person name="Martinez A.T."/>
            <person name="Yadav J."/>
            <person name="Master E."/>
            <person name="Magnuson J.K."/>
            <person name="James T."/>
            <person name="Yaver D."/>
            <person name="Berka R."/>
            <person name="Labutti K."/>
            <person name="Lipzen A."/>
            <person name="Aerts A."/>
            <person name="Barry K."/>
            <person name="Henrissat B."/>
            <person name="Blanchette R."/>
            <person name="Grigoriev I."/>
            <person name="Cullen D."/>
        </authorList>
    </citation>
    <scope>NUCLEOTIDE SEQUENCE [LARGE SCALE GENOMIC DNA]</scope>
    <source>
        <strain evidence="10 11">MAD-698-R-SB12</strain>
    </source>
</reference>
<dbReference type="PANTHER" id="PTHR45755">
    <property type="match status" value="1"/>
</dbReference>
<dbReference type="InterPro" id="IPR045316">
    <property type="entry name" value="Msc2-like"/>
</dbReference>
<comment type="similarity">
    <text evidence="2">Belongs to the cation diffusion facilitator (CDF) transporter (TC 2.A.4) family. SLC30A subfamily.</text>
</comment>
<feature type="transmembrane region" description="Helical" evidence="8">
    <location>
        <begin position="16"/>
        <end position="35"/>
    </location>
</feature>
<feature type="transmembrane region" description="Helical" evidence="8">
    <location>
        <begin position="311"/>
        <end position="329"/>
    </location>
</feature>
<feature type="non-terminal residue" evidence="10">
    <location>
        <position position="1"/>
    </location>
</feature>
<evidence type="ECO:0000256" key="1">
    <source>
        <dbReference type="ARBA" id="ARBA00004141"/>
    </source>
</evidence>
<keyword evidence="5 8" id="KW-1133">Transmembrane helix</keyword>
<dbReference type="SUPFAM" id="SSF161111">
    <property type="entry name" value="Cation efflux protein transmembrane domain-like"/>
    <property type="match status" value="1"/>
</dbReference>
<dbReference type="NCBIfam" id="TIGR01297">
    <property type="entry name" value="CDF"/>
    <property type="match status" value="1"/>
</dbReference>
<organism evidence="10 11">
    <name type="scientific">Postia placenta MAD-698-R-SB12</name>
    <dbReference type="NCBI Taxonomy" id="670580"/>
    <lineage>
        <taxon>Eukaryota</taxon>
        <taxon>Fungi</taxon>
        <taxon>Dikarya</taxon>
        <taxon>Basidiomycota</taxon>
        <taxon>Agaricomycotina</taxon>
        <taxon>Agaricomycetes</taxon>
        <taxon>Polyporales</taxon>
        <taxon>Adustoporiaceae</taxon>
        <taxon>Rhodonia</taxon>
    </lineage>
</organism>
<dbReference type="GeneID" id="36329660"/>
<evidence type="ECO:0000256" key="5">
    <source>
        <dbReference type="ARBA" id="ARBA00022989"/>
    </source>
</evidence>
<keyword evidence="6" id="KW-0406">Ion transport</keyword>
<dbReference type="Gene3D" id="1.20.1510.10">
    <property type="entry name" value="Cation efflux protein transmembrane domain"/>
    <property type="match status" value="1"/>
</dbReference>
<feature type="transmembrane region" description="Helical" evidence="8">
    <location>
        <begin position="260"/>
        <end position="280"/>
    </location>
</feature>
<keyword evidence="11" id="KW-1185">Reference proteome</keyword>
<accession>A0A1X6N6T7</accession>
<feature type="domain" description="Cation efflux protein transmembrane" evidence="9">
    <location>
        <begin position="159"/>
        <end position="335"/>
    </location>
</feature>
<feature type="transmembrane region" description="Helical" evidence="8">
    <location>
        <begin position="287"/>
        <end position="305"/>
    </location>
</feature>
<sequence>LDHTQSVLLPSLGEPLTLALSTCGAFVFSLPLYMLRHVMVHVPSASHAVSFGTLAVLAFLAYTLLFQAPKASRLFQSSTLPPQYVIGSYIASLLTSVALGILVYGKYPRLTDLIVGSLLLYGVYPRPINSVSVSPYASSSRLVRSYLKTILSNPESRKIFYFLVLNMCYMLVQMVYGVWTNSLGLISDAIHMAFDCMAIGVGLIASVMARWPPNERFTYGYGRIETLSGFANGIFLILISVFIVFEAIQRLLEPPEMNTSQLLLVSSLGLGVNLFGMFAMGGHHHDTLGSVGVIVSTLLIQWYGWTGFDPIASLFIAVLIAASVIPLVIDTGKVLALDLSDREARIRDTLSEVKQCSGMIRTVLNN</sequence>
<evidence type="ECO:0000256" key="7">
    <source>
        <dbReference type="ARBA" id="ARBA00023136"/>
    </source>
</evidence>
<evidence type="ECO:0000256" key="3">
    <source>
        <dbReference type="ARBA" id="ARBA00022448"/>
    </source>
</evidence>
<dbReference type="GO" id="GO:0005794">
    <property type="term" value="C:Golgi apparatus"/>
    <property type="evidence" value="ECO:0007669"/>
    <property type="project" value="TreeGrafter"/>
</dbReference>
<keyword evidence="7 8" id="KW-0472">Membrane</keyword>
<name>A0A1X6N6T7_9APHY</name>
<dbReference type="AlphaFoldDB" id="A0A1X6N6T7"/>
<gene>
    <name evidence="10" type="ORF">POSPLADRAFT_1136678</name>
</gene>
<dbReference type="EMBL" id="KZ110594">
    <property type="protein sequence ID" value="OSX64186.1"/>
    <property type="molecule type" value="Genomic_DNA"/>
</dbReference>
<dbReference type="InterPro" id="IPR002524">
    <property type="entry name" value="Cation_efflux"/>
</dbReference>
<dbReference type="Proteomes" id="UP000194127">
    <property type="component" value="Unassembled WGS sequence"/>
</dbReference>
<feature type="transmembrane region" description="Helical" evidence="8">
    <location>
        <begin position="191"/>
        <end position="209"/>
    </location>
</feature>
<keyword evidence="4 8" id="KW-0812">Transmembrane</keyword>
<evidence type="ECO:0000256" key="2">
    <source>
        <dbReference type="ARBA" id="ARBA00008873"/>
    </source>
</evidence>